<evidence type="ECO:0000256" key="1">
    <source>
        <dbReference type="ARBA" id="ARBA00004127"/>
    </source>
</evidence>
<evidence type="ECO:0000256" key="4">
    <source>
        <dbReference type="ARBA" id="ARBA00023136"/>
    </source>
</evidence>
<dbReference type="HOGENOM" id="CLU_388365_0_0_1"/>
<feature type="domain" description="Peroxin/Ferlin" evidence="7">
    <location>
        <begin position="437"/>
        <end position="520"/>
    </location>
</feature>
<sequence length="731" mass="79105">MSSSTSSSTTSATPLKKEKDTAASPAPPSLVTSASRIPSTSYTTTAPSSLSASFEPLSSSEILERVPSPVVRLAAALGPAIHAFHRFVRLATWTGGKNSTSSSMLLLVSFWLVCAFGYEFLRYVPQLVILGWIGYAGIRRQLAFARPRSHSPAKLIEKHDVVSAASLNATLLELSELADFFSSLRRNVLVPAVQLVSWDPSPMNTKAVAAFLILTWPLWLLAFLPLRETGFPSLVLPVSGAGLLAALTRWNLFVYHQILRLIGPEHVATLHAKAAPLYAHYDHLSALLAKTPLPIVYAHLATLAARVKWQQWIDFNLALLPPYPIGALSVRSLVCLVGTLALTWCSPWCSLFRQAVWKSATVRRVVRGTGRLLSGQTSARDAYGRGNLDDEWAHGVYHDDGSELLSGSKGSKDAVPLRAAKAKGAQTHEDKVVRHEDVVYQFSIFENQRWWVGLDWTAALLPQERPSWSDEANHPVSPPSSFSLPATKIMLTPAPTASDPKAFTRRTIKWQWVDAEWSIAGVSARGYYPSSTVYKGSAKDAAIQSASALGDKDALAAAKQGYLGDALNRIRARTSAADKADSNDVADVGTTAHRVGGTEEHEWDVDAEGWQYGDNAWDKMSSKSGMGRYTRRRKWVRRAVLLELVEYGIHGPSPASPVPSPLSSPSASTTAAKEAHESEIEEDKVDGVDAGVAPKVDTDVVAASTTAVGEETAGLAHKRPSISDRLAKAAQ</sequence>
<gene>
    <name evidence="9" type="ORF">sr12637</name>
</gene>
<dbReference type="PANTHER" id="PTHR31679">
    <property type="entry name" value="PEROXISOMAL MEMBRANE PROTEIN PEX30-RELATED"/>
    <property type="match status" value="1"/>
</dbReference>
<keyword evidence="2 6" id="KW-0812">Transmembrane</keyword>
<dbReference type="EMBL" id="FQ311452">
    <property type="protein sequence ID" value="CBQ71781.1"/>
    <property type="molecule type" value="Genomic_DNA"/>
</dbReference>
<protein>
    <submittedName>
        <fullName evidence="9">Related to integral peroxisomal membrane protein</fullName>
    </submittedName>
</protein>
<feature type="compositionally biased region" description="Low complexity" evidence="5">
    <location>
        <begin position="38"/>
        <end position="51"/>
    </location>
</feature>
<dbReference type="InterPro" id="IPR006614">
    <property type="entry name" value="Peroxin/Ferlin"/>
</dbReference>
<dbReference type="eggNOG" id="ENOG502QT80">
    <property type="taxonomic scope" value="Eukaryota"/>
</dbReference>
<dbReference type="OrthoDB" id="5586090at2759"/>
<evidence type="ECO:0000259" key="8">
    <source>
        <dbReference type="SMART" id="SM00694"/>
    </source>
</evidence>
<feature type="compositionally biased region" description="Low complexity" evidence="5">
    <location>
        <begin position="1"/>
        <end position="11"/>
    </location>
</feature>
<accession>E6ZX24</accession>
<feature type="transmembrane region" description="Helical" evidence="6">
    <location>
        <begin position="104"/>
        <end position="121"/>
    </location>
</feature>
<feature type="transmembrane region" description="Helical" evidence="6">
    <location>
        <begin position="233"/>
        <end position="252"/>
    </location>
</feature>
<dbReference type="InterPro" id="IPR010482">
    <property type="entry name" value="TECPR1-like_DysF"/>
</dbReference>
<dbReference type="GO" id="GO:0012505">
    <property type="term" value="C:endomembrane system"/>
    <property type="evidence" value="ECO:0007669"/>
    <property type="project" value="UniProtKB-SubCell"/>
</dbReference>
<evidence type="ECO:0000256" key="6">
    <source>
        <dbReference type="SAM" id="Phobius"/>
    </source>
</evidence>
<evidence type="ECO:0000313" key="10">
    <source>
        <dbReference type="Proteomes" id="UP000008867"/>
    </source>
</evidence>
<feature type="transmembrane region" description="Helical" evidence="6">
    <location>
        <begin position="207"/>
        <end position="226"/>
    </location>
</feature>
<evidence type="ECO:0000256" key="2">
    <source>
        <dbReference type="ARBA" id="ARBA00022692"/>
    </source>
</evidence>
<keyword evidence="10" id="KW-1185">Reference proteome</keyword>
<keyword evidence="3 6" id="KW-1133">Transmembrane helix</keyword>
<dbReference type="PANTHER" id="PTHR31679:SF2">
    <property type="entry name" value="PEROXISOMAL MEMBRANE PROTEIN PEX30-RELATED"/>
    <property type="match status" value="1"/>
</dbReference>
<dbReference type="GO" id="GO:0007031">
    <property type="term" value="P:peroxisome organization"/>
    <property type="evidence" value="ECO:0007669"/>
    <property type="project" value="TreeGrafter"/>
</dbReference>
<dbReference type="Proteomes" id="UP000008867">
    <property type="component" value="Chromosome 3"/>
</dbReference>
<feature type="compositionally biased region" description="Basic and acidic residues" evidence="5">
    <location>
        <begin position="721"/>
        <end position="731"/>
    </location>
</feature>
<dbReference type="InterPro" id="IPR052646">
    <property type="entry name" value="Peroxisomal_PEX28-32"/>
</dbReference>
<comment type="subcellular location">
    <subcellularLocation>
        <location evidence="1">Endomembrane system</location>
        <topology evidence="1">Multi-pass membrane protein</topology>
    </subcellularLocation>
</comment>
<evidence type="ECO:0000313" key="9">
    <source>
        <dbReference type="EMBL" id="CBQ71781.1"/>
    </source>
</evidence>
<dbReference type="SMART" id="SM00694">
    <property type="entry name" value="DysFC"/>
    <property type="match status" value="1"/>
</dbReference>
<evidence type="ECO:0000256" key="5">
    <source>
        <dbReference type="SAM" id="MobiDB-lite"/>
    </source>
</evidence>
<reference evidence="9 10" key="1">
    <citation type="journal article" date="2010" name="Science">
        <title>Pathogenicity determinants in smut fungi revealed by genome comparison.</title>
        <authorList>
            <person name="Schirawski J."/>
            <person name="Mannhaupt G."/>
            <person name="Muench K."/>
            <person name="Brefort T."/>
            <person name="Schipper K."/>
            <person name="Doehlemann G."/>
            <person name="Di Stasio M."/>
            <person name="Roessel N."/>
            <person name="Mendoza-Mendoza A."/>
            <person name="Pester D."/>
            <person name="Mueller O."/>
            <person name="Winterberg B."/>
            <person name="Meyer E."/>
            <person name="Ghareeb H."/>
            <person name="Wollenberg T."/>
            <person name="Muensterkoetter M."/>
            <person name="Wong P."/>
            <person name="Walter M."/>
            <person name="Stukenbrock E."/>
            <person name="Gueldener U."/>
            <person name="Kahmann R."/>
        </authorList>
    </citation>
    <scope>NUCLEOTIDE SEQUENCE [LARGE SCALE GENOMIC DNA]</scope>
    <source>
        <strain evidence="10">SRZ2</strain>
    </source>
</reference>
<name>E6ZX24_SPORE</name>
<proteinExistence type="predicted"/>
<feature type="compositionally biased region" description="Low complexity" evidence="5">
    <location>
        <begin position="663"/>
        <end position="672"/>
    </location>
</feature>
<dbReference type="Pfam" id="PF06398">
    <property type="entry name" value="Pex24p"/>
    <property type="match status" value="1"/>
</dbReference>
<feature type="region of interest" description="Disordered" evidence="5">
    <location>
        <begin position="1"/>
        <end position="51"/>
    </location>
</feature>
<keyword evidence="4 6" id="KW-0472">Membrane</keyword>
<evidence type="ECO:0000256" key="3">
    <source>
        <dbReference type="ARBA" id="ARBA00022989"/>
    </source>
</evidence>
<organism evidence="9 10">
    <name type="scientific">Sporisorium reilianum (strain SRZ2)</name>
    <name type="common">Maize head smut fungus</name>
    <dbReference type="NCBI Taxonomy" id="999809"/>
    <lineage>
        <taxon>Eukaryota</taxon>
        <taxon>Fungi</taxon>
        <taxon>Dikarya</taxon>
        <taxon>Basidiomycota</taxon>
        <taxon>Ustilaginomycotina</taxon>
        <taxon>Ustilaginomycetes</taxon>
        <taxon>Ustilaginales</taxon>
        <taxon>Ustilaginaceae</taxon>
        <taxon>Sporisorium</taxon>
    </lineage>
</organism>
<feature type="region of interest" description="Disordered" evidence="5">
    <location>
        <begin position="650"/>
        <end position="731"/>
    </location>
</feature>
<dbReference type="AlphaFoldDB" id="E6ZX24"/>
<dbReference type="GO" id="GO:0005778">
    <property type="term" value="C:peroxisomal membrane"/>
    <property type="evidence" value="ECO:0007669"/>
    <property type="project" value="UniProtKB-ARBA"/>
</dbReference>
<evidence type="ECO:0000259" key="7">
    <source>
        <dbReference type="SMART" id="SM00693"/>
    </source>
</evidence>
<feature type="domain" description="Peroxin/Ferlin" evidence="8">
    <location>
        <begin position="609"/>
        <end position="642"/>
    </location>
</feature>
<dbReference type="SMART" id="SM00693">
    <property type="entry name" value="DysFN"/>
    <property type="match status" value="1"/>
</dbReference>
<dbReference type="VEuPathDB" id="FungiDB:sr12637"/>